<feature type="domain" description="FAD-dependent oxidoreductase 2 FAD-binding" evidence="14">
    <location>
        <begin position="10"/>
        <end position="388"/>
    </location>
</feature>
<dbReference type="SUPFAM" id="SSF51905">
    <property type="entry name" value="FAD/NAD(P)-binding domain"/>
    <property type="match status" value="1"/>
</dbReference>
<comment type="caution">
    <text evidence="16">The sequence shown here is derived from an EMBL/GenBank/DDBJ whole genome shotgun (WGS) entry which is preliminary data.</text>
</comment>
<dbReference type="GO" id="GO:0008734">
    <property type="term" value="F:L-aspartate oxidase activity"/>
    <property type="evidence" value="ECO:0007669"/>
    <property type="project" value="UniProtKB-UniRule"/>
</dbReference>
<dbReference type="InterPro" id="IPR027477">
    <property type="entry name" value="Succ_DH/fumarate_Rdtase_cat_sf"/>
</dbReference>
<dbReference type="Pfam" id="PF00890">
    <property type="entry name" value="FAD_binding_2"/>
    <property type="match status" value="1"/>
</dbReference>
<dbReference type="UniPathway" id="UPA00253">
    <property type="reaction ID" value="UER00326"/>
</dbReference>
<protein>
    <recommendedName>
        <fullName evidence="4 10">L-aspartate oxidase</fullName>
        <ecNumber evidence="4 10">1.4.3.16</ecNumber>
    </recommendedName>
</protein>
<dbReference type="GO" id="GO:0009435">
    <property type="term" value="P:NAD+ biosynthetic process"/>
    <property type="evidence" value="ECO:0007669"/>
    <property type="project" value="UniProtKB-UniPathway"/>
</dbReference>
<dbReference type="InterPro" id="IPR005288">
    <property type="entry name" value="NadB"/>
</dbReference>
<feature type="transmembrane region" description="Helical" evidence="13">
    <location>
        <begin position="7"/>
        <end position="25"/>
    </location>
</feature>
<dbReference type="SUPFAM" id="SSF46977">
    <property type="entry name" value="Succinate dehydrogenase/fumarate reductase flavoprotein C-terminal domain"/>
    <property type="match status" value="1"/>
</dbReference>
<keyword evidence="13" id="KW-0472">Membrane</keyword>
<evidence type="ECO:0000259" key="15">
    <source>
        <dbReference type="Pfam" id="PF02910"/>
    </source>
</evidence>
<dbReference type="NCBIfam" id="TIGR00551">
    <property type="entry name" value="nadB"/>
    <property type="match status" value="1"/>
</dbReference>
<dbReference type="SUPFAM" id="SSF56425">
    <property type="entry name" value="Succinate dehydrogenase/fumarate reductase flavoprotein, catalytic domain"/>
    <property type="match status" value="1"/>
</dbReference>
<proteinExistence type="inferred from homology"/>
<feature type="active site" description="Proton acceptor" evidence="11">
    <location>
        <position position="286"/>
    </location>
</feature>
<accession>A0A7C1SCL3</accession>
<evidence type="ECO:0000256" key="2">
    <source>
        <dbReference type="ARBA" id="ARBA00004950"/>
    </source>
</evidence>
<dbReference type="EC" id="1.4.3.16" evidence="4 10"/>
<keyword evidence="8 12" id="KW-0560">Oxidoreductase</keyword>
<dbReference type="PANTHER" id="PTHR42716">
    <property type="entry name" value="L-ASPARTATE OXIDASE"/>
    <property type="match status" value="1"/>
</dbReference>
<comment type="similarity">
    <text evidence="3 12">Belongs to the FAD-dependent oxidoreductase 2 family. NadB subfamily.</text>
</comment>
<keyword evidence="6 12" id="KW-0662">Pyridine nucleotide biosynthesis</keyword>
<dbReference type="PANTHER" id="PTHR42716:SF2">
    <property type="entry name" value="L-ASPARTATE OXIDASE, CHLOROPLASTIC"/>
    <property type="match status" value="1"/>
</dbReference>
<evidence type="ECO:0000256" key="11">
    <source>
        <dbReference type="PIRSR" id="PIRSR000171-1"/>
    </source>
</evidence>
<dbReference type="Gene3D" id="3.50.50.60">
    <property type="entry name" value="FAD/NAD(P)-binding domain"/>
    <property type="match status" value="1"/>
</dbReference>
<evidence type="ECO:0000256" key="12">
    <source>
        <dbReference type="RuleBase" id="RU362049"/>
    </source>
</evidence>
<dbReference type="Gene3D" id="3.90.700.10">
    <property type="entry name" value="Succinate dehydrogenase/fumarate reductase flavoprotein, catalytic domain"/>
    <property type="match status" value="1"/>
</dbReference>
<comment type="cofactor">
    <cofactor evidence="1 12">
        <name>FAD</name>
        <dbReference type="ChEBI" id="CHEBI:57692"/>
    </cofactor>
</comment>
<evidence type="ECO:0000256" key="5">
    <source>
        <dbReference type="ARBA" id="ARBA00022630"/>
    </source>
</evidence>
<keyword evidence="13" id="KW-1133">Transmembrane helix</keyword>
<comment type="catalytic activity">
    <reaction evidence="9">
        <text>L-aspartate + O2 = iminosuccinate + H2O2</text>
        <dbReference type="Rhea" id="RHEA:25876"/>
        <dbReference type="ChEBI" id="CHEBI:15379"/>
        <dbReference type="ChEBI" id="CHEBI:16240"/>
        <dbReference type="ChEBI" id="CHEBI:29991"/>
        <dbReference type="ChEBI" id="CHEBI:77875"/>
        <dbReference type="EC" id="1.4.3.16"/>
    </reaction>
    <physiologicalReaction direction="left-to-right" evidence="9">
        <dbReference type="Rhea" id="RHEA:25877"/>
    </physiologicalReaction>
</comment>
<keyword evidence="5 12" id="KW-0285">Flavoprotein</keyword>
<keyword evidence="7 12" id="KW-0274">FAD</keyword>
<dbReference type="GO" id="GO:0005737">
    <property type="term" value="C:cytoplasm"/>
    <property type="evidence" value="ECO:0007669"/>
    <property type="project" value="UniProtKB-SubCell"/>
</dbReference>
<evidence type="ECO:0000256" key="3">
    <source>
        <dbReference type="ARBA" id="ARBA00008562"/>
    </source>
</evidence>
<feature type="domain" description="Fumarate reductase/succinate dehydrogenase flavoprotein-like C-terminal" evidence="15">
    <location>
        <begin position="438"/>
        <end position="523"/>
    </location>
</feature>
<comment type="pathway">
    <text evidence="2 12">Cofactor biosynthesis; NAD(+) biosynthesis; iminoaspartate from L-aspartate (oxidase route): step 1/1.</text>
</comment>
<organism evidence="16">
    <name type="scientific">candidate division WOR-3 bacterium</name>
    <dbReference type="NCBI Taxonomy" id="2052148"/>
    <lineage>
        <taxon>Bacteria</taxon>
        <taxon>Bacteria division WOR-3</taxon>
    </lineage>
</organism>
<evidence type="ECO:0000256" key="8">
    <source>
        <dbReference type="ARBA" id="ARBA00023002"/>
    </source>
</evidence>
<comment type="function">
    <text evidence="12">Catalyzes the oxidation of L-aspartate to iminoaspartate.</text>
</comment>
<keyword evidence="13" id="KW-0812">Transmembrane</keyword>
<dbReference type="InterPro" id="IPR037099">
    <property type="entry name" value="Fum_R/Succ_DH_flav-like_C_sf"/>
</dbReference>
<dbReference type="Pfam" id="PF02910">
    <property type="entry name" value="Succ_DH_flav_C"/>
    <property type="match status" value="1"/>
</dbReference>
<evidence type="ECO:0000256" key="7">
    <source>
        <dbReference type="ARBA" id="ARBA00022827"/>
    </source>
</evidence>
<dbReference type="InterPro" id="IPR003953">
    <property type="entry name" value="FAD-dep_OxRdtase_2_FAD-bd"/>
</dbReference>
<evidence type="ECO:0000256" key="9">
    <source>
        <dbReference type="ARBA" id="ARBA00048305"/>
    </source>
</evidence>
<comment type="subcellular location">
    <subcellularLocation>
        <location evidence="12">Cytoplasm</location>
    </subcellularLocation>
</comment>
<evidence type="ECO:0000259" key="14">
    <source>
        <dbReference type="Pfam" id="PF00890"/>
    </source>
</evidence>
<sequence length="539" mass="59161">MRPDEELSVDYLVIGSGIAGLWFAWKAGKFGKVLIVTKKNSAESNTNYAQGGIAAAIAEDDSPRLHYEDTIRAGAGLAHPDIVEIVTSAGPRLVNELWRLGIEFSTKIDATGQKKFDLGREGGHRRRRIVHAQDATGQAIEKGLLAAVRSISTIHTLEEHFTVDLLLDQDGNCAGALILEKSTGRLKKIRANACLLATGGVGQVYRHTTNPAIATGDGIAIAYRAGALIANMEFIQFHPTALYGHKLNDRVFLISEAVRGEGAILKTRDGREFMSAYHPDGPLAPRDIVARAIAAEMLRRGDEFVLLDCTMIPRERLVERFPNIYETCMKLGIDIANTPIPVVPAAHYVCGGIAVNSWGESSIGRLFCAGECACTGLHGANRLASNSLLEALVFAERAAISATEKYPPVNKPKAPQLSYYLTPHPIEISDQAQFTLANRLRNIMWQYAGIIRSDAGLNTALRELNRLKDELPIVARCCNSVPLMEMQNMLIVAQLIVICSQIRKESRGLHYNQDHPFPDEKFELDTVISVNKFNVLEKF</sequence>
<evidence type="ECO:0000256" key="13">
    <source>
        <dbReference type="SAM" id="Phobius"/>
    </source>
</evidence>
<evidence type="ECO:0000256" key="6">
    <source>
        <dbReference type="ARBA" id="ARBA00022642"/>
    </source>
</evidence>
<dbReference type="Gene3D" id="1.20.58.100">
    <property type="entry name" value="Fumarate reductase/succinate dehydrogenase flavoprotein-like, C-terminal domain"/>
    <property type="match status" value="1"/>
</dbReference>
<evidence type="ECO:0000313" key="16">
    <source>
        <dbReference type="EMBL" id="HEA86721.1"/>
    </source>
</evidence>
<reference evidence="16" key="1">
    <citation type="journal article" date="2020" name="mSystems">
        <title>Genome- and Community-Level Interaction Insights into Carbon Utilization and Element Cycling Functions of Hydrothermarchaeota in Hydrothermal Sediment.</title>
        <authorList>
            <person name="Zhou Z."/>
            <person name="Liu Y."/>
            <person name="Xu W."/>
            <person name="Pan J."/>
            <person name="Luo Z.H."/>
            <person name="Li M."/>
        </authorList>
    </citation>
    <scope>NUCLEOTIDE SEQUENCE [LARGE SCALE GENOMIC DNA]</scope>
    <source>
        <strain evidence="16">SpSt-265</strain>
    </source>
</reference>
<dbReference type="FunFam" id="3.90.700.10:FF:000002">
    <property type="entry name" value="L-aspartate oxidase"/>
    <property type="match status" value="1"/>
</dbReference>
<dbReference type="InterPro" id="IPR036188">
    <property type="entry name" value="FAD/NAD-bd_sf"/>
</dbReference>
<evidence type="ECO:0000256" key="4">
    <source>
        <dbReference type="ARBA" id="ARBA00012173"/>
    </source>
</evidence>
<evidence type="ECO:0000256" key="10">
    <source>
        <dbReference type="NCBIfam" id="TIGR00551"/>
    </source>
</evidence>
<gene>
    <name evidence="16" type="primary">nadB</name>
    <name evidence="16" type="ORF">ENP94_01760</name>
</gene>
<dbReference type="AlphaFoldDB" id="A0A7C1SCL3"/>
<evidence type="ECO:0000256" key="1">
    <source>
        <dbReference type="ARBA" id="ARBA00001974"/>
    </source>
</evidence>
<dbReference type="PIRSF" id="PIRSF000171">
    <property type="entry name" value="SDHA_APRA_LASPO"/>
    <property type="match status" value="1"/>
</dbReference>
<dbReference type="EMBL" id="DSLG01000002">
    <property type="protein sequence ID" value="HEA86721.1"/>
    <property type="molecule type" value="Genomic_DNA"/>
</dbReference>
<dbReference type="InterPro" id="IPR015939">
    <property type="entry name" value="Fum_Rdtase/Succ_DH_flav-like_C"/>
</dbReference>
<name>A0A7C1SCL3_UNCW3</name>